<dbReference type="RefSeq" id="XP_042567883.1">
    <property type="nucleotide sequence ID" value="XM_042711949.1"/>
</dbReference>
<dbReference type="PANTHER" id="PTHR18939:SF4">
    <property type="entry name" value="RIBOSOME-BINDING PROTEIN 1"/>
    <property type="match status" value="1"/>
</dbReference>
<feature type="region of interest" description="Disordered" evidence="7">
    <location>
        <begin position="321"/>
        <end position="341"/>
    </location>
</feature>
<dbReference type="Pfam" id="PF05104">
    <property type="entry name" value="Rib_recp_KP_reg"/>
    <property type="match status" value="1"/>
</dbReference>
<protein>
    <submittedName>
        <fullName evidence="10">Ribosome-binding protein 1-like</fullName>
    </submittedName>
</protein>
<comment type="subcellular location">
    <subcellularLocation>
        <location evidence="1">Endoplasmic reticulum membrane</location>
        <topology evidence="1">Single-pass membrane protein</topology>
    </subcellularLocation>
</comment>
<reference evidence="10" key="1">
    <citation type="submission" date="2025-08" db="UniProtKB">
        <authorList>
            <consortium name="RefSeq"/>
        </authorList>
    </citation>
    <scope>IDENTIFICATION</scope>
    <source>
        <tissue evidence="10">Muscle</tissue>
    </source>
</reference>
<accession>A0A9Q9VMR2</accession>
<organism evidence="10">
    <name type="scientific">Cyprinus carpio</name>
    <name type="common">Common carp</name>
    <dbReference type="NCBI Taxonomy" id="7962"/>
    <lineage>
        <taxon>Eukaryota</taxon>
        <taxon>Metazoa</taxon>
        <taxon>Chordata</taxon>
        <taxon>Craniata</taxon>
        <taxon>Vertebrata</taxon>
        <taxon>Euteleostomi</taxon>
        <taxon>Actinopterygii</taxon>
        <taxon>Neopterygii</taxon>
        <taxon>Teleostei</taxon>
        <taxon>Ostariophysi</taxon>
        <taxon>Cypriniformes</taxon>
        <taxon>Cyprinidae</taxon>
        <taxon>Cyprininae</taxon>
        <taxon>Cyprinus</taxon>
    </lineage>
</organism>
<feature type="coiled-coil region" evidence="6">
    <location>
        <begin position="824"/>
        <end position="861"/>
    </location>
</feature>
<dbReference type="InterPro" id="IPR007794">
    <property type="entry name" value="Rib_rcpt_KP"/>
</dbReference>
<feature type="compositionally biased region" description="Basic and acidic residues" evidence="7">
    <location>
        <begin position="998"/>
        <end position="1008"/>
    </location>
</feature>
<name>A0A9Q9VMR2_CYPCA</name>
<dbReference type="OrthoDB" id="6410656at2759"/>
<dbReference type="KEGG" id="ccar:109046671"/>
<feature type="transmembrane region" description="Helical" evidence="8">
    <location>
        <begin position="12"/>
        <end position="33"/>
    </location>
</feature>
<dbReference type="InterPro" id="IPR040248">
    <property type="entry name" value="RRBP1"/>
</dbReference>
<evidence type="ECO:0000256" key="6">
    <source>
        <dbReference type="SAM" id="Coils"/>
    </source>
</evidence>
<keyword evidence="2 8" id="KW-0812">Transmembrane</keyword>
<evidence type="ECO:0000256" key="3">
    <source>
        <dbReference type="ARBA" id="ARBA00022824"/>
    </source>
</evidence>
<sequence>MDVYDPQTLGIVVFGGFMVFSAIGITLVSTFSMKETSYEEALAKQRQDSDKIQPQRSDKKKKASEKKNKAKKKEEKPNGNISEPEPEPIPEPVVENSEPKAAPHVEPEPEPEPQPEPVIVSEPEVKPKPVVPEPAPKIVECAVPPTVNAVVATLAPSPKEKKKKKLAKVEPAPVKPVEVPEVVVKVEPVVAEVAAKAAVPPEVAAPSKAEELKTEAPTKKKSKKKAEPVVSVETVNAPQPSPYKTMVSILTSSSFNESEIQKLFEIISKKAGKDSWQLASQKGDPLAALKKQLEEKEKQLTAEQGNVAAAKTRVRELTKELSSAKSKMTSVETHMSSELSARGQEISALQARMQDSNQEHVKETQQLNSKIQSLQEQLENGPNAQLARLQQENSILRDALNQATSQAESRMQSLAKLRQDCVHLNRELKERTAAQHAEEEHRKTLQNRWPAAEEQLAQTKVSHVDAEQALQKKLDRVSEELREAQHGSTTLQAQADAAKEQAKTLTELQERMCATETELKDRCEELEILRAQLSQEKPSVETEAAVQAEVQKEVEHLRSSLKEKEDQLTSLEAELHQLREELDTVKRTQAEESLNRVNEANTERREYTAEINQLKTSLKEKEDLVAALQAQLEKMESAYTIEAEPPFENLERDARMISLEEELQQLKEEMERMKAKSNELREKNYAAMEALASAERLSEERLSQAKATQSEIEQQLSSFQTDTRDAFQKLFPHISIETHQSNWLEAFTHEAQKTLAHSPAEQQHTESSSDLTDLQQKLALSEESQRSLQAECEQYRTTLSETESMLKVLQKSVEDGELIWNSKISDAEQQKQAALDQVKVLEETIEKINAETQDTDQLKGQVMLLEAQLEKQLESITISQMYAEEMSQLKALLSETQVQLVSAKAEAQEQKAELSLVNSQLEEETNKVQTEEDIRQQVANNYEQAQKCIRDLEAQLEKLQAAGEGPTAELKERLEKEKKLTRDLGQAATKLQQLLKSTQEELDKETETVKNLQEQEAEESKEGTSV</sequence>
<evidence type="ECO:0000256" key="7">
    <source>
        <dbReference type="SAM" id="MobiDB-lite"/>
    </source>
</evidence>
<feature type="region of interest" description="Disordered" evidence="7">
    <location>
        <begin position="36"/>
        <end position="129"/>
    </location>
</feature>
<evidence type="ECO:0000313" key="10">
    <source>
        <dbReference type="RefSeq" id="XP_042567883.1"/>
    </source>
</evidence>
<keyword evidence="4 8" id="KW-1133">Transmembrane helix</keyword>
<evidence type="ECO:0000256" key="1">
    <source>
        <dbReference type="ARBA" id="ARBA00004389"/>
    </source>
</evidence>
<feature type="region of interest" description="Disordered" evidence="7">
    <location>
        <begin position="199"/>
        <end position="243"/>
    </location>
</feature>
<dbReference type="AlphaFoldDB" id="A0A9Q9VMR2"/>
<feature type="coiled-coil region" evidence="6">
    <location>
        <begin position="886"/>
        <end position="962"/>
    </location>
</feature>
<feature type="compositionally biased region" description="Polar residues" evidence="7">
    <location>
        <begin position="321"/>
        <end position="339"/>
    </location>
</feature>
<dbReference type="GO" id="GO:0005789">
    <property type="term" value="C:endoplasmic reticulum membrane"/>
    <property type="evidence" value="ECO:0007669"/>
    <property type="project" value="UniProtKB-SubCell"/>
</dbReference>
<evidence type="ECO:0000256" key="2">
    <source>
        <dbReference type="ARBA" id="ARBA00022692"/>
    </source>
</evidence>
<gene>
    <name evidence="10" type="primary">LOC109046671</name>
</gene>
<feature type="compositionally biased region" description="Polar residues" evidence="7">
    <location>
        <begin position="760"/>
        <end position="774"/>
    </location>
</feature>
<proteinExistence type="predicted"/>
<feature type="coiled-coil region" evidence="6">
    <location>
        <begin position="467"/>
        <end position="683"/>
    </location>
</feature>
<feature type="compositionally biased region" description="Basic and acidic residues" evidence="7">
    <location>
        <begin position="208"/>
        <end position="218"/>
    </location>
</feature>
<dbReference type="GeneID" id="109046671"/>
<feature type="domain" description="Ribosome receptor lysine/proline rich" evidence="9">
    <location>
        <begin position="33"/>
        <end position="188"/>
    </location>
</feature>
<dbReference type="Proteomes" id="UP001155660">
    <property type="component" value="Chromosome A22"/>
</dbReference>
<keyword evidence="6" id="KW-0175">Coiled coil</keyword>
<evidence type="ECO:0000256" key="4">
    <source>
        <dbReference type="ARBA" id="ARBA00022989"/>
    </source>
</evidence>
<evidence type="ECO:0000259" key="9">
    <source>
        <dbReference type="Pfam" id="PF05104"/>
    </source>
</evidence>
<keyword evidence="5 8" id="KW-0472">Membrane</keyword>
<dbReference type="SMR" id="A0A9Q9VMR2"/>
<feature type="region of interest" description="Disordered" evidence="7">
    <location>
        <begin position="996"/>
        <end position="1026"/>
    </location>
</feature>
<dbReference type="GO" id="GO:0015031">
    <property type="term" value="P:protein transport"/>
    <property type="evidence" value="ECO:0007669"/>
    <property type="project" value="InterPro"/>
</dbReference>
<evidence type="ECO:0000256" key="5">
    <source>
        <dbReference type="ARBA" id="ARBA00023136"/>
    </source>
</evidence>
<feature type="compositionally biased region" description="Basic and acidic residues" evidence="7">
    <location>
        <begin position="41"/>
        <end position="57"/>
    </location>
</feature>
<feature type="region of interest" description="Disordered" evidence="7">
    <location>
        <begin position="754"/>
        <end position="774"/>
    </location>
</feature>
<dbReference type="PANTHER" id="PTHR18939">
    <property type="entry name" value="RIBOSOME BINDING PROTEIN-1"/>
    <property type="match status" value="1"/>
</dbReference>
<keyword evidence="3" id="KW-0256">Endoplasmic reticulum</keyword>
<feature type="compositionally biased region" description="Basic residues" evidence="7">
    <location>
        <begin position="58"/>
        <end position="71"/>
    </location>
</feature>
<feature type="compositionally biased region" description="Basic and acidic residues" evidence="7">
    <location>
        <begin position="97"/>
        <end position="107"/>
    </location>
</feature>
<evidence type="ECO:0000256" key="8">
    <source>
        <dbReference type="SAM" id="Phobius"/>
    </source>
</evidence>